<dbReference type="PANTHER" id="PTHR45859">
    <property type="entry name" value="TRANSLATION INITIATION FACTOR EIF-2B SUBUNIT BETA"/>
    <property type="match status" value="1"/>
</dbReference>
<dbReference type="PANTHER" id="PTHR45859:SF1">
    <property type="entry name" value="TRANSLATION INITIATION FACTOR EIF-2B SUBUNIT BETA"/>
    <property type="match status" value="1"/>
</dbReference>
<comment type="subunit">
    <text evidence="8">Component of the translation initiation factor 2B (eIF2B) complex which is a heterodecamer of two sets of five different subunits: alpha, beta, gamma, delta and epsilon. Subunits alpha, beta and delta comprise a regulatory subcomplex and subunits epsilon and gamma comprise a catalytic subcomplex. Within the complex, the hexameric regulatory complex resides at the center, with the two heterodimeric catalytic subcomplexes bound on opposite sides.</text>
</comment>
<dbReference type="RefSeq" id="XP_018332486.1">
    <property type="nucleotide sequence ID" value="XM_018476984.1"/>
</dbReference>
<evidence type="ECO:0000256" key="6">
    <source>
        <dbReference type="ARBA" id="ARBA00044122"/>
    </source>
</evidence>
<evidence type="ECO:0000313" key="12">
    <source>
        <dbReference type="RefSeq" id="XP_018332486.1"/>
    </source>
</evidence>
<dbReference type="AlphaFoldDB" id="A0A1W4X8Q4"/>
<gene>
    <name evidence="11 12" type="primary">LOC108741981</name>
</gene>
<evidence type="ECO:0000256" key="2">
    <source>
        <dbReference type="ARBA" id="ARBA00007251"/>
    </source>
</evidence>
<keyword evidence="3" id="KW-0963">Cytoplasm</keyword>
<protein>
    <recommendedName>
        <fullName evidence="6">Translation initiation factor eIF2B subunit beta</fullName>
    </recommendedName>
    <alternativeName>
        <fullName evidence="7">eIF2B GDP-GTP exchange factor subunit beta</fullName>
    </alternativeName>
</protein>
<dbReference type="GO" id="GO:0003743">
    <property type="term" value="F:translation initiation factor activity"/>
    <property type="evidence" value="ECO:0007669"/>
    <property type="project" value="UniProtKB-KW"/>
</dbReference>
<dbReference type="InterPro" id="IPR000649">
    <property type="entry name" value="IF-2B-related"/>
</dbReference>
<sequence>MLSRLMHPNLEKSDKLVDTKKKKINKMIDKKASVKDLKQSEDNNMATKNRADDILDLINDFRHNKFKSSHEVAIKTEILMEKLISQGQWTTAQELMDLIRNRIRIFSNALPEETTPVNIMRHILKVIREEYLDFKSKVEEQQSLQYLVMANPEDHAGDYTKPQERLRSALLNNLTEYKTELETSVDNIASQALEHIHSNEIILTFGKSNTVEQFLKSAAKDRQFQVIVVEAAPNYKGHLMASNLAKCNIQTTIIPDSAVFAMMSRVNKVIIGTHAVMANGGLQAACGAHTIALAAKHYSVPVMVLVHLYKLSPLYLCSYEQNAFSVCQSPASVLPQRNGPIVSQVHVYNPVFDYVPPELVTIFVTHQGGNASSYIYRLLSELYHPDDQDL</sequence>
<accession>A0A1W4X8Q4</accession>
<proteinExistence type="inferred from homology"/>
<organism evidence="10 11">
    <name type="scientific">Agrilus planipennis</name>
    <name type="common">Emerald ash borer</name>
    <name type="synonym">Agrilus marcopoli</name>
    <dbReference type="NCBI Taxonomy" id="224129"/>
    <lineage>
        <taxon>Eukaryota</taxon>
        <taxon>Metazoa</taxon>
        <taxon>Ecdysozoa</taxon>
        <taxon>Arthropoda</taxon>
        <taxon>Hexapoda</taxon>
        <taxon>Insecta</taxon>
        <taxon>Pterygota</taxon>
        <taxon>Neoptera</taxon>
        <taxon>Endopterygota</taxon>
        <taxon>Coleoptera</taxon>
        <taxon>Polyphaga</taxon>
        <taxon>Elateriformia</taxon>
        <taxon>Buprestoidea</taxon>
        <taxon>Buprestidae</taxon>
        <taxon>Agrilinae</taxon>
        <taxon>Agrilus</taxon>
    </lineage>
</organism>
<dbReference type="KEGG" id="apln:108741981"/>
<dbReference type="RefSeq" id="XP_018332481.1">
    <property type="nucleotide sequence ID" value="XM_018476979.1"/>
</dbReference>
<dbReference type="SUPFAM" id="SSF100950">
    <property type="entry name" value="NagB/RpiA/CoA transferase-like"/>
    <property type="match status" value="1"/>
</dbReference>
<evidence type="ECO:0000313" key="11">
    <source>
        <dbReference type="RefSeq" id="XP_018332481.1"/>
    </source>
</evidence>
<evidence type="ECO:0000256" key="7">
    <source>
        <dbReference type="ARBA" id="ARBA00044228"/>
    </source>
</evidence>
<comment type="similarity">
    <text evidence="2 9">Belongs to the eIF-2B alpha/beta/delta subunits family.</text>
</comment>
<dbReference type="Pfam" id="PF01008">
    <property type="entry name" value="IF-2B"/>
    <property type="match status" value="1"/>
</dbReference>
<evidence type="ECO:0000313" key="10">
    <source>
        <dbReference type="Proteomes" id="UP000192223"/>
    </source>
</evidence>
<dbReference type="InterPro" id="IPR051855">
    <property type="entry name" value="eIF2B_beta_subunit"/>
</dbReference>
<dbReference type="GO" id="GO:0005085">
    <property type="term" value="F:guanyl-nucleotide exchange factor activity"/>
    <property type="evidence" value="ECO:0007669"/>
    <property type="project" value="TreeGrafter"/>
</dbReference>
<dbReference type="OrthoDB" id="269919at2759"/>
<dbReference type="GeneID" id="108741981"/>
<keyword evidence="10" id="KW-1185">Reference proteome</keyword>
<reference evidence="11 12" key="1">
    <citation type="submission" date="2025-04" db="UniProtKB">
        <authorList>
            <consortium name="RefSeq"/>
        </authorList>
    </citation>
    <scope>IDENTIFICATION</scope>
    <source>
        <tissue evidence="11 12">Entire body</tissue>
    </source>
</reference>
<dbReference type="InterPro" id="IPR042529">
    <property type="entry name" value="IF_2B-like_C"/>
</dbReference>
<evidence type="ECO:0000256" key="4">
    <source>
        <dbReference type="ARBA" id="ARBA00022540"/>
    </source>
</evidence>
<dbReference type="STRING" id="224129.A0A1W4X8Q4"/>
<dbReference type="FunFam" id="3.40.50.10470:FF:000009">
    <property type="entry name" value="Translation initiation factor eIF2B subunit"/>
    <property type="match status" value="1"/>
</dbReference>
<dbReference type="InterPro" id="IPR037171">
    <property type="entry name" value="NagB/RpiA_transferase-like"/>
</dbReference>
<dbReference type="GO" id="GO:0005851">
    <property type="term" value="C:eukaryotic translation initiation factor 2B complex"/>
    <property type="evidence" value="ECO:0007669"/>
    <property type="project" value="UniProtKB-ARBA"/>
</dbReference>
<keyword evidence="4 11" id="KW-0396">Initiation factor</keyword>
<dbReference type="Gene3D" id="3.40.50.10470">
    <property type="entry name" value="Translation initiation factor eif-2b, domain 2"/>
    <property type="match status" value="1"/>
</dbReference>
<comment type="subcellular location">
    <subcellularLocation>
        <location evidence="1">Cytoplasm</location>
        <location evidence="1">Cytosol</location>
    </subcellularLocation>
</comment>
<name>A0A1W4X8Q4_AGRPL</name>
<evidence type="ECO:0000256" key="3">
    <source>
        <dbReference type="ARBA" id="ARBA00022490"/>
    </source>
</evidence>
<evidence type="ECO:0000256" key="8">
    <source>
        <dbReference type="ARBA" id="ARBA00046432"/>
    </source>
</evidence>
<keyword evidence="5" id="KW-0648">Protein biosynthesis</keyword>
<dbReference type="CTD" id="31256"/>
<evidence type="ECO:0000256" key="1">
    <source>
        <dbReference type="ARBA" id="ARBA00004514"/>
    </source>
</evidence>
<evidence type="ECO:0000256" key="5">
    <source>
        <dbReference type="ARBA" id="ARBA00022917"/>
    </source>
</evidence>
<evidence type="ECO:0000256" key="9">
    <source>
        <dbReference type="RuleBase" id="RU003814"/>
    </source>
</evidence>
<dbReference type="Proteomes" id="UP000192223">
    <property type="component" value="Unplaced"/>
</dbReference>
<dbReference type="GO" id="GO:0005829">
    <property type="term" value="C:cytosol"/>
    <property type="evidence" value="ECO:0007669"/>
    <property type="project" value="UniProtKB-SubCell"/>
</dbReference>